<feature type="coiled-coil region" evidence="1">
    <location>
        <begin position="93"/>
        <end position="151"/>
    </location>
</feature>
<dbReference type="Proteomes" id="UP001392437">
    <property type="component" value="Unassembled WGS sequence"/>
</dbReference>
<evidence type="ECO:0000313" key="2">
    <source>
        <dbReference type="EMBL" id="KAK8092895.1"/>
    </source>
</evidence>
<protein>
    <submittedName>
        <fullName evidence="2">Uncharacterized protein</fullName>
    </submittedName>
</protein>
<organism evidence="2 3">
    <name type="scientific">Apiospora kogelbergensis</name>
    <dbReference type="NCBI Taxonomy" id="1337665"/>
    <lineage>
        <taxon>Eukaryota</taxon>
        <taxon>Fungi</taxon>
        <taxon>Dikarya</taxon>
        <taxon>Ascomycota</taxon>
        <taxon>Pezizomycotina</taxon>
        <taxon>Sordariomycetes</taxon>
        <taxon>Xylariomycetidae</taxon>
        <taxon>Amphisphaeriales</taxon>
        <taxon>Apiosporaceae</taxon>
        <taxon>Apiospora</taxon>
    </lineage>
</organism>
<proteinExistence type="predicted"/>
<keyword evidence="3" id="KW-1185">Reference proteome</keyword>
<dbReference type="EMBL" id="JAQQWP010000012">
    <property type="protein sequence ID" value="KAK8092895.1"/>
    <property type="molecule type" value="Genomic_DNA"/>
</dbReference>
<keyword evidence="1" id="KW-0175">Coiled coil</keyword>
<comment type="caution">
    <text evidence="2">The sequence shown here is derived from an EMBL/GenBank/DDBJ whole genome shotgun (WGS) entry which is preliminary data.</text>
</comment>
<evidence type="ECO:0000313" key="3">
    <source>
        <dbReference type="Proteomes" id="UP001392437"/>
    </source>
</evidence>
<gene>
    <name evidence="2" type="ORF">PG999_014482</name>
</gene>
<name>A0AAW0Q6P4_9PEZI</name>
<reference evidence="2 3" key="1">
    <citation type="submission" date="2023-01" db="EMBL/GenBank/DDBJ databases">
        <title>Analysis of 21 Apiospora genomes using comparative genomics revels a genus with tremendous synthesis potential of carbohydrate active enzymes and secondary metabolites.</title>
        <authorList>
            <person name="Sorensen T."/>
        </authorList>
    </citation>
    <scope>NUCLEOTIDE SEQUENCE [LARGE SCALE GENOMIC DNA]</scope>
    <source>
        <strain evidence="2 3">CBS 117206</strain>
    </source>
</reference>
<accession>A0AAW0Q6P4</accession>
<evidence type="ECO:0000256" key="1">
    <source>
        <dbReference type="SAM" id="Coils"/>
    </source>
</evidence>
<sequence>MSTSSSTSEGISAPQSLSQQILNGESVDLSKFSDTGVWIDASSQDGSEHRLLADLSYDEQVAVMTLHVKKALLDEWKKRHAQNPVGAVHAVEIGKMKDELRKATERNAMLERELQDTQAELQQAKAAKQNNAIAKQNNIIAKRNLANANQNFAIAMNNLALEQKYYAAIKTDHDVAKRDRVIKELNKKICSLELKDYGAVNYNNKILNTFDKFMKSTLKRLDTRTQSTKIH</sequence>
<dbReference type="AlphaFoldDB" id="A0AAW0Q6P4"/>